<protein>
    <recommendedName>
        <fullName evidence="4">Methyltransferase type 11 domain-containing protein</fullName>
    </recommendedName>
</protein>
<dbReference type="GO" id="GO:0005634">
    <property type="term" value="C:nucleus"/>
    <property type="evidence" value="ECO:0007669"/>
    <property type="project" value="TreeGrafter"/>
</dbReference>
<organism evidence="5 6">
    <name type="scientific">Candidula unifasciata</name>
    <dbReference type="NCBI Taxonomy" id="100452"/>
    <lineage>
        <taxon>Eukaryota</taxon>
        <taxon>Metazoa</taxon>
        <taxon>Spiralia</taxon>
        <taxon>Lophotrochozoa</taxon>
        <taxon>Mollusca</taxon>
        <taxon>Gastropoda</taxon>
        <taxon>Heterobranchia</taxon>
        <taxon>Euthyneura</taxon>
        <taxon>Panpulmonata</taxon>
        <taxon>Eupulmonata</taxon>
        <taxon>Stylommatophora</taxon>
        <taxon>Helicina</taxon>
        <taxon>Helicoidea</taxon>
        <taxon>Geomitridae</taxon>
        <taxon>Candidula</taxon>
    </lineage>
</organism>
<dbReference type="SUPFAM" id="SSF53335">
    <property type="entry name" value="S-adenosyl-L-methionine-dependent methyltransferases"/>
    <property type="match status" value="1"/>
</dbReference>
<dbReference type="InterPro" id="IPR051422">
    <property type="entry name" value="AlkB_tRNA_MeTrf/Diox"/>
</dbReference>
<sequence>MKQTSQLQQLQLLLSSGQSEAADSNGYGINETNNTSCSLDLYDSSSSGFSSERGDAPNSGRHPCRSHSDSATSRDLSPDHSDAYLCSSSGCSVRSHSLPVSSSHDVSPKYISLRSSCPLACTPTQPSDAYDDSADFSRAANFLTDDPSNLKMFVIDSRSIQNNQQKNEQVQENTSLNCIRKPNASKHDSIADWEMNGFLNDISRDVATTDFWERQTMGELHDCSSETSGAFQESTPRQEILGSQSVLAQHRRQKQIEIEQVHQVYKQIAPHCDRVRQKAWPRVKQFLKDLEPGSLVADVGCGNGRYLMINPSTFKIGCDLCPPFLDQAKSQGHEVMIADNLALPFRDGIFDAVISIGVIHHFASLERRIMAISELSRVLSPGGKLMVYVWAFEQAHRKFEGQDVLIPWVKPEVK</sequence>
<dbReference type="GO" id="GO:0106335">
    <property type="term" value="F:tRNA (5-carboxymethyluridine(34)-5-O)-methyltransferase activity"/>
    <property type="evidence" value="ECO:0007669"/>
    <property type="project" value="TreeGrafter"/>
</dbReference>
<dbReference type="FunFam" id="3.40.50.150:FF:000195">
    <property type="entry name" value="Methyltransferase domain containing protein"/>
    <property type="match status" value="1"/>
</dbReference>
<dbReference type="GO" id="GO:0008757">
    <property type="term" value="F:S-adenosylmethionine-dependent methyltransferase activity"/>
    <property type="evidence" value="ECO:0007669"/>
    <property type="project" value="InterPro"/>
</dbReference>
<dbReference type="Pfam" id="PF08241">
    <property type="entry name" value="Methyltransf_11"/>
    <property type="match status" value="1"/>
</dbReference>
<dbReference type="PANTHER" id="PTHR13069">
    <property type="entry name" value="ALKYLATED DNA REPAIR PROTEIN ALKB HOMOLOG 8"/>
    <property type="match status" value="1"/>
</dbReference>
<feature type="region of interest" description="Disordered" evidence="3">
    <location>
        <begin position="46"/>
        <end position="79"/>
    </location>
</feature>
<evidence type="ECO:0000256" key="3">
    <source>
        <dbReference type="SAM" id="MobiDB-lite"/>
    </source>
</evidence>
<proteinExistence type="predicted"/>
<feature type="non-terminal residue" evidence="5">
    <location>
        <position position="414"/>
    </location>
</feature>
<keyword evidence="2" id="KW-0808">Transferase</keyword>
<comment type="caution">
    <text evidence="5">The sequence shown here is derived from an EMBL/GenBank/DDBJ whole genome shotgun (WGS) entry which is preliminary data.</text>
</comment>
<evidence type="ECO:0000313" key="6">
    <source>
        <dbReference type="Proteomes" id="UP000678393"/>
    </source>
</evidence>
<feature type="domain" description="Methyltransferase type 11" evidence="4">
    <location>
        <begin position="298"/>
        <end position="386"/>
    </location>
</feature>
<dbReference type="GO" id="GO:0005737">
    <property type="term" value="C:cytoplasm"/>
    <property type="evidence" value="ECO:0007669"/>
    <property type="project" value="TreeGrafter"/>
</dbReference>
<name>A0A8S3ZW39_9EUPU</name>
<dbReference type="EMBL" id="CAJHNH020005190">
    <property type="protein sequence ID" value="CAG5132220.1"/>
    <property type="molecule type" value="Genomic_DNA"/>
</dbReference>
<accession>A0A8S3ZW39</accession>
<keyword evidence="6" id="KW-1185">Reference proteome</keyword>
<dbReference type="CDD" id="cd02440">
    <property type="entry name" value="AdoMet_MTases"/>
    <property type="match status" value="1"/>
</dbReference>
<evidence type="ECO:0000256" key="2">
    <source>
        <dbReference type="ARBA" id="ARBA00022679"/>
    </source>
</evidence>
<dbReference type="Proteomes" id="UP000678393">
    <property type="component" value="Unassembled WGS sequence"/>
</dbReference>
<dbReference type="GO" id="GO:0002098">
    <property type="term" value="P:tRNA wobble uridine modification"/>
    <property type="evidence" value="ECO:0007669"/>
    <property type="project" value="TreeGrafter"/>
</dbReference>
<dbReference type="Gene3D" id="3.40.50.150">
    <property type="entry name" value="Vaccinia Virus protein VP39"/>
    <property type="match status" value="1"/>
</dbReference>
<dbReference type="InterPro" id="IPR013216">
    <property type="entry name" value="Methyltransf_11"/>
</dbReference>
<keyword evidence="1" id="KW-0489">Methyltransferase</keyword>
<dbReference type="PANTHER" id="PTHR13069:SF37">
    <property type="entry name" value="FIRE DANCER"/>
    <property type="match status" value="1"/>
</dbReference>
<reference evidence="5" key="1">
    <citation type="submission" date="2021-04" db="EMBL/GenBank/DDBJ databases">
        <authorList>
            <consortium name="Molecular Ecology Group"/>
        </authorList>
    </citation>
    <scope>NUCLEOTIDE SEQUENCE</scope>
</reference>
<dbReference type="OrthoDB" id="271595at2759"/>
<dbReference type="GO" id="GO:0000049">
    <property type="term" value="F:tRNA binding"/>
    <property type="evidence" value="ECO:0007669"/>
    <property type="project" value="TreeGrafter"/>
</dbReference>
<dbReference type="AlphaFoldDB" id="A0A8S3ZW39"/>
<evidence type="ECO:0000259" key="4">
    <source>
        <dbReference type="Pfam" id="PF08241"/>
    </source>
</evidence>
<gene>
    <name evidence="5" type="ORF">CUNI_LOCUS17778</name>
</gene>
<evidence type="ECO:0000313" key="5">
    <source>
        <dbReference type="EMBL" id="CAG5132220.1"/>
    </source>
</evidence>
<dbReference type="InterPro" id="IPR029063">
    <property type="entry name" value="SAM-dependent_MTases_sf"/>
</dbReference>
<evidence type="ECO:0000256" key="1">
    <source>
        <dbReference type="ARBA" id="ARBA00022603"/>
    </source>
</evidence>
<dbReference type="GO" id="GO:0030488">
    <property type="term" value="P:tRNA methylation"/>
    <property type="evidence" value="ECO:0007669"/>
    <property type="project" value="TreeGrafter"/>
</dbReference>